<dbReference type="RefSeq" id="WP_358360717.1">
    <property type="nucleotide sequence ID" value="NZ_JBEZFP010000107.1"/>
</dbReference>
<organism evidence="2 3">
    <name type="scientific">Streptodolium elevatio</name>
    <dbReference type="NCBI Taxonomy" id="3157996"/>
    <lineage>
        <taxon>Bacteria</taxon>
        <taxon>Bacillati</taxon>
        <taxon>Actinomycetota</taxon>
        <taxon>Actinomycetes</taxon>
        <taxon>Kitasatosporales</taxon>
        <taxon>Streptomycetaceae</taxon>
        <taxon>Streptodolium</taxon>
    </lineage>
</organism>
<evidence type="ECO:0000313" key="2">
    <source>
        <dbReference type="EMBL" id="MEU8137998.1"/>
    </source>
</evidence>
<protein>
    <submittedName>
        <fullName evidence="2">Uncharacterized protein</fullName>
    </submittedName>
</protein>
<feature type="region of interest" description="Disordered" evidence="1">
    <location>
        <begin position="1"/>
        <end position="45"/>
    </location>
</feature>
<evidence type="ECO:0000313" key="3">
    <source>
        <dbReference type="Proteomes" id="UP001551482"/>
    </source>
</evidence>
<dbReference type="Proteomes" id="UP001551482">
    <property type="component" value="Unassembled WGS sequence"/>
</dbReference>
<accession>A0ABV3DQG3</accession>
<proteinExistence type="predicted"/>
<comment type="caution">
    <text evidence="2">The sequence shown here is derived from an EMBL/GenBank/DDBJ whole genome shotgun (WGS) entry which is preliminary data.</text>
</comment>
<feature type="compositionally biased region" description="Low complexity" evidence="1">
    <location>
        <begin position="25"/>
        <end position="45"/>
    </location>
</feature>
<sequence length="120" mass="12279">MNNVWDVAPRTEHGGAAAADVQVSAETRAATGAETGAEAGRADGTPAATAAAVEAGIEAEVATAEPTPLGLDAPEPSGDASVDQAVRRLTQVDVLPTELHGEVYEDVHRELREVLAGLDR</sequence>
<name>A0ABV3DQG3_9ACTN</name>
<dbReference type="EMBL" id="JBEZFP010000107">
    <property type="protein sequence ID" value="MEU8137998.1"/>
    <property type="molecule type" value="Genomic_DNA"/>
</dbReference>
<reference evidence="2 3" key="1">
    <citation type="submission" date="2024-06" db="EMBL/GenBank/DDBJ databases">
        <title>The Natural Products Discovery Center: Release of the First 8490 Sequenced Strains for Exploring Actinobacteria Biosynthetic Diversity.</title>
        <authorList>
            <person name="Kalkreuter E."/>
            <person name="Kautsar S.A."/>
            <person name="Yang D."/>
            <person name="Bader C.D."/>
            <person name="Teijaro C.N."/>
            <person name="Fluegel L."/>
            <person name="Davis C.M."/>
            <person name="Simpson J.R."/>
            <person name="Lauterbach L."/>
            <person name="Steele A.D."/>
            <person name="Gui C."/>
            <person name="Meng S."/>
            <person name="Li G."/>
            <person name="Viehrig K."/>
            <person name="Ye F."/>
            <person name="Su P."/>
            <person name="Kiefer A.F."/>
            <person name="Nichols A."/>
            <person name="Cepeda A.J."/>
            <person name="Yan W."/>
            <person name="Fan B."/>
            <person name="Jiang Y."/>
            <person name="Adhikari A."/>
            <person name="Zheng C.-J."/>
            <person name="Schuster L."/>
            <person name="Cowan T.M."/>
            <person name="Smanski M.J."/>
            <person name="Chevrette M.G."/>
            <person name="De Carvalho L.P.S."/>
            <person name="Shen B."/>
        </authorList>
    </citation>
    <scope>NUCLEOTIDE SEQUENCE [LARGE SCALE GENOMIC DNA]</scope>
    <source>
        <strain evidence="2 3">NPDC048946</strain>
    </source>
</reference>
<gene>
    <name evidence="2" type="ORF">AB0C36_31380</name>
</gene>
<evidence type="ECO:0000256" key="1">
    <source>
        <dbReference type="SAM" id="MobiDB-lite"/>
    </source>
</evidence>
<keyword evidence="3" id="KW-1185">Reference proteome</keyword>